<organism evidence="1 2">
    <name type="scientific">Candidatus Moanibacter tarae</name>
    <dbReference type="NCBI Taxonomy" id="2200854"/>
    <lineage>
        <taxon>Bacteria</taxon>
        <taxon>Pseudomonadati</taxon>
        <taxon>Verrucomicrobiota</taxon>
        <taxon>Opitutia</taxon>
        <taxon>Puniceicoccales</taxon>
        <taxon>Puniceicoccales incertae sedis</taxon>
        <taxon>Candidatus Moanibacter</taxon>
    </lineage>
</organism>
<keyword evidence="1" id="KW-0378">Hydrolase</keyword>
<name>A0A2Z4AFM9_9BACT</name>
<dbReference type="GO" id="GO:0004177">
    <property type="term" value="F:aminopeptidase activity"/>
    <property type="evidence" value="ECO:0007669"/>
    <property type="project" value="UniProtKB-KW"/>
</dbReference>
<sequence length="294" mass="32262">MKIYIDADMEAIAGVSFFEPHAKTGSTEMYHFWERMRQLMTGEVKAAVQGALDAGAEKIYINDNHHSGSNLAIEEFEPPVELLQGRGKRRPTFLPCLDDSFAAVLGVGCGYGMLSGKGSEMSPMGHAMWEFNDGKLRIGRTGVLAVEAGCKGVPLIFMSGDQIGTAQIKELIPNIEVAVVKEGLGKWFARHLTPKGAQDLIRKGVKRAIERRHEFEPFRPDFPGPYKIGIAAYDESELKDRVVIDDDLETAMWKGQNATWAEFGRNEIDSYTYPIETGGGVSVTTGAGLSNKES</sequence>
<keyword evidence="1" id="KW-0031">Aminopeptidase</keyword>
<dbReference type="EC" id="3.4.11.-" evidence="1"/>
<dbReference type="SUPFAM" id="SSF63992">
    <property type="entry name" value="Dipeptide transport protein"/>
    <property type="match status" value="1"/>
</dbReference>
<dbReference type="Gene3D" id="3.40.50.10780">
    <property type="entry name" value="Dipeptide transport protein"/>
    <property type="match status" value="1"/>
</dbReference>
<dbReference type="InterPro" id="IPR036177">
    <property type="entry name" value="Peptidase_M55_sf"/>
</dbReference>
<dbReference type="Pfam" id="PF04951">
    <property type="entry name" value="Peptidase_M55"/>
    <property type="match status" value="1"/>
</dbReference>
<evidence type="ECO:0000313" key="2">
    <source>
        <dbReference type="Proteomes" id="UP000247465"/>
    </source>
</evidence>
<dbReference type="EMBL" id="CP029803">
    <property type="protein sequence ID" value="AWT58854.1"/>
    <property type="molecule type" value="Genomic_DNA"/>
</dbReference>
<proteinExistence type="predicted"/>
<evidence type="ECO:0000313" key="1">
    <source>
        <dbReference type="EMBL" id="AWT58854.1"/>
    </source>
</evidence>
<keyword evidence="1" id="KW-0645">Protease</keyword>
<accession>A0A2Z4AFM9</accession>
<protein>
    <submittedName>
        <fullName evidence="1">D-aminopeptidase</fullName>
        <ecNumber evidence="1">3.4.11.-</ecNumber>
    </submittedName>
</protein>
<dbReference type="KEGG" id="mtar:DF168_00026"/>
<dbReference type="Proteomes" id="UP000247465">
    <property type="component" value="Chromosome"/>
</dbReference>
<reference evidence="1 2" key="1">
    <citation type="submission" date="2018-06" db="EMBL/GenBank/DDBJ databases">
        <title>Draft Genome Sequence of a Novel Marine Bacterium Related to the Verrucomicrobia.</title>
        <authorList>
            <person name="Vosseberg J."/>
            <person name="Martijn J."/>
            <person name="Ettema T.J.G."/>
        </authorList>
    </citation>
    <scope>NUCLEOTIDE SEQUENCE [LARGE SCALE GENOMIC DNA]</scope>
    <source>
        <strain evidence="1">TARA_B100001123</strain>
    </source>
</reference>
<dbReference type="InterPro" id="IPR007035">
    <property type="entry name" value="Peptidase_M55"/>
</dbReference>
<dbReference type="InterPro" id="IPR027476">
    <property type="entry name" value="DppA_N"/>
</dbReference>
<dbReference type="AlphaFoldDB" id="A0A2Z4AFM9"/>
<gene>
    <name evidence="1" type="primary">dppA</name>
    <name evidence="1" type="ORF">DF168_00026</name>
</gene>